<dbReference type="InterPro" id="IPR020568">
    <property type="entry name" value="Ribosomal_Su5_D2-typ_SF"/>
</dbReference>
<dbReference type="InterPro" id="IPR006204">
    <property type="entry name" value="GHMP_kinase_N_dom"/>
</dbReference>
<dbReference type="OrthoDB" id="4548147at2"/>
<keyword evidence="4" id="KW-1185">Reference proteome</keyword>
<keyword evidence="1" id="KW-0418">Kinase</keyword>
<evidence type="ECO:0000313" key="3">
    <source>
        <dbReference type="EMBL" id="CCH20559.1"/>
    </source>
</evidence>
<dbReference type="GO" id="GO:0016301">
    <property type="term" value="F:kinase activity"/>
    <property type="evidence" value="ECO:0007669"/>
    <property type="project" value="UniProtKB-KW"/>
</dbReference>
<gene>
    <name evidence="3" type="ORF">MILUP08_45442</name>
</gene>
<dbReference type="Gene3D" id="3.30.230.10">
    <property type="match status" value="1"/>
</dbReference>
<keyword evidence="1" id="KW-0808">Transferase</keyword>
<dbReference type="Pfam" id="PF00288">
    <property type="entry name" value="GHMP_kinases_N"/>
    <property type="match status" value="1"/>
</dbReference>
<dbReference type="GO" id="GO:0005524">
    <property type="term" value="F:ATP binding"/>
    <property type="evidence" value="ECO:0007669"/>
    <property type="project" value="InterPro"/>
</dbReference>
<dbReference type="EMBL" id="CAIE01000039">
    <property type="protein sequence ID" value="CCH20559.1"/>
    <property type="molecule type" value="Genomic_DNA"/>
</dbReference>
<sequence>MGEGACTADRDALLAATGRLGVGTAFGTFGELLQGVLPDTDRDFLVTFPMAQWATATFWPTNELDHIRVFPQHKRKSARLAATIMELFGLSGGGVLELGGELAEGKGFASSSADLVATARAVGDAFGMPLSERTIESLLRQIEPSDGVMYDGVVAFYHREVRLRERIGVLPPLTVVAHDEGGAVDTIRFNRIPKPFDDADKQEYARLLAALTAAVRAGDLPAVGRVTTRSAVLNGKLRPRRHFDVLHRLCREVDGYGLVIAHSGTALGVLLAEDDPERAAKIDHVRAACVALPGQVTVHRSLGADELSGGG</sequence>
<dbReference type="InterPro" id="IPR012363">
    <property type="entry name" value="PduX"/>
</dbReference>
<dbReference type="SUPFAM" id="SSF54211">
    <property type="entry name" value="Ribosomal protein S5 domain 2-like"/>
    <property type="match status" value="1"/>
</dbReference>
<dbReference type="eggNOG" id="COG4542">
    <property type="taxonomic scope" value="Bacteria"/>
</dbReference>
<name>I0L9R2_9ACTN</name>
<dbReference type="InterPro" id="IPR014721">
    <property type="entry name" value="Ribsml_uS5_D2-typ_fold_subgr"/>
</dbReference>
<accession>I0L9R2</accession>
<dbReference type="PIRSF" id="PIRSF033887">
    <property type="entry name" value="PduX"/>
    <property type="match status" value="1"/>
</dbReference>
<evidence type="ECO:0000313" key="4">
    <source>
        <dbReference type="Proteomes" id="UP000003448"/>
    </source>
</evidence>
<reference evidence="4" key="1">
    <citation type="journal article" date="2012" name="J. Bacteriol.">
        <title>Genome Sequence of Micromonospora lupini Lupac 08, Isolated from Root Nodules of Lupinus angustifolius.</title>
        <authorList>
            <person name="Alonso-Vega P."/>
            <person name="Normand P."/>
            <person name="Bacigalupe R."/>
            <person name="Pujic P."/>
            <person name="Lajus A."/>
            <person name="Vallenet D."/>
            <person name="Carro L."/>
            <person name="Coll P."/>
            <person name="Trujillo M.E."/>
        </authorList>
    </citation>
    <scope>NUCLEOTIDE SEQUENCE [LARGE SCALE GENOMIC DNA]</scope>
    <source>
        <strain evidence="4">Lupac 08</strain>
    </source>
</reference>
<organism evidence="3 4">
    <name type="scientific">Micromonospora lupini str. Lupac 08</name>
    <dbReference type="NCBI Taxonomy" id="1150864"/>
    <lineage>
        <taxon>Bacteria</taxon>
        <taxon>Bacillati</taxon>
        <taxon>Actinomycetota</taxon>
        <taxon>Actinomycetes</taxon>
        <taxon>Micromonosporales</taxon>
        <taxon>Micromonosporaceae</taxon>
        <taxon>Micromonospora</taxon>
    </lineage>
</organism>
<proteinExistence type="predicted"/>
<dbReference type="STRING" id="1150864.MILUP08_45442"/>
<evidence type="ECO:0000259" key="2">
    <source>
        <dbReference type="Pfam" id="PF00288"/>
    </source>
</evidence>
<evidence type="ECO:0000256" key="1">
    <source>
        <dbReference type="ARBA" id="ARBA00022777"/>
    </source>
</evidence>
<feature type="domain" description="GHMP kinase N-terminal" evidence="2">
    <location>
        <begin position="83"/>
        <end position="144"/>
    </location>
</feature>
<protein>
    <recommendedName>
        <fullName evidence="2">GHMP kinase N-terminal domain-containing protein</fullName>
    </recommendedName>
</protein>
<comment type="caution">
    <text evidence="3">The sequence shown here is derived from an EMBL/GenBank/DDBJ whole genome shotgun (WGS) entry which is preliminary data.</text>
</comment>
<dbReference type="Proteomes" id="UP000003448">
    <property type="component" value="Unassembled WGS sequence"/>
</dbReference>
<dbReference type="RefSeq" id="WP_007463626.1">
    <property type="nucleotide sequence ID" value="NZ_HF570108.1"/>
</dbReference>
<dbReference type="AlphaFoldDB" id="I0L9R2"/>